<evidence type="ECO:0000313" key="4">
    <source>
        <dbReference type="Proteomes" id="UP000272474"/>
    </source>
</evidence>
<evidence type="ECO:0000259" key="2">
    <source>
        <dbReference type="Pfam" id="PF07179"/>
    </source>
</evidence>
<dbReference type="Proteomes" id="UP000272474">
    <property type="component" value="Unassembled WGS sequence"/>
</dbReference>
<name>A0A3A9Z2L1_9ACTN</name>
<dbReference type="Pfam" id="PF07179">
    <property type="entry name" value="SseB"/>
    <property type="match status" value="1"/>
</dbReference>
<evidence type="ECO:0000313" key="3">
    <source>
        <dbReference type="EMBL" id="RKN41656.1"/>
    </source>
</evidence>
<proteinExistence type="predicted"/>
<reference evidence="3 4" key="1">
    <citation type="journal article" date="2014" name="Int. J. Syst. Evol. Microbiol.">
        <title>Streptomyces hoynatensis sp. nov., isolated from deep marine sediment.</title>
        <authorList>
            <person name="Veyisoglu A."/>
            <person name="Sahin N."/>
        </authorList>
    </citation>
    <scope>NUCLEOTIDE SEQUENCE [LARGE SCALE GENOMIC DNA]</scope>
    <source>
        <strain evidence="3 4">KCTC 29097</strain>
    </source>
</reference>
<evidence type="ECO:0000256" key="1">
    <source>
        <dbReference type="SAM" id="MobiDB-lite"/>
    </source>
</evidence>
<dbReference type="InterPro" id="IPR009839">
    <property type="entry name" value="SseB_N"/>
</dbReference>
<gene>
    <name evidence="3" type="ORF">D7294_14295</name>
</gene>
<protein>
    <submittedName>
        <fullName evidence="3">SseB family protein</fullName>
    </submittedName>
</protein>
<sequence>MSADGPADTLPAGRYHVPVRPGPAHTTRVRLFRTPHGEATVVAFTSERRLVAALGPGQPWATLCDRALLALTEPLGVTALVVDPQPAALAGRPARRLRAAAA</sequence>
<dbReference type="OrthoDB" id="4238227at2"/>
<accession>A0A3A9Z2L1</accession>
<dbReference type="EMBL" id="RBAL01000007">
    <property type="protein sequence ID" value="RKN41656.1"/>
    <property type="molecule type" value="Genomic_DNA"/>
</dbReference>
<feature type="domain" description="SseB protein N-terminal" evidence="2">
    <location>
        <begin position="8"/>
        <end position="85"/>
    </location>
</feature>
<feature type="region of interest" description="Disordered" evidence="1">
    <location>
        <begin position="1"/>
        <end position="23"/>
    </location>
</feature>
<dbReference type="InterPro" id="IPR049975">
    <property type="entry name" value="SAV_915-like_dom"/>
</dbReference>
<comment type="caution">
    <text evidence="3">The sequence shown here is derived from an EMBL/GenBank/DDBJ whole genome shotgun (WGS) entry which is preliminary data.</text>
</comment>
<organism evidence="3 4">
    <name type="scientific">Streptomyces hoynatensis</name>
    <dbReference type="NCBI Taxonomy" id="1141874"/>
    <lineage>
        <taxon>Bacteria</taxon>
        <taxon>Bacillati</taxon>
        <taxon>Actinomycetota</taxon>
        <taxon>Actinomycetes</taxon>
        <taxon>Kitasatosporales</taxon>
        <taxon>Streptomycetaceae</taxon>
        <taxon>Streptomyces</taxon>
    </lineage>
</organism>
<dbReference type="AlphaFoldDB" id="A0A3A9Z2L1"/>
<dbReference type="NCBIfam" id="NF042914">
    <property type="entry name" value="SAV915_dom"/>
    <property type="match status" value="1"/>
</dbReference>
<keyword evidence="4" id="KW-1185">Reference proteome</keyword>